<comment type="caution">
    <text evidence="1">The sequence shown here is derived from an EMBL/GenBank/DDBJ whole genome shotgun (WGS) entry which is preliminary data.</text>
</comment>
<proteinExistence type="predicted"/>
<gene>
    <name evidence="1" type="ORF">F934_01895</name>
</gene>
<sequence length="59" mass="6987">MNFIPNGTQVIHHSKHGGEIYYKEVNGKLMHWTKEDWQVSCIPEIKMMEIHGFKLTFIN</sequence>
<evidence type="ECO:0000313" key="1">
    <source>
        <dbReference type="EMBL" id="ENW05163.1"/>
    </source>
</evidence>
<name>N9E3V3_9GAMM</name>
<organism evidence="1 2">
    <name type="scientific">Acinetobacter beijerinckii ANC 3835</name>
    <dbReference type="NCBI Taxonomy" id="1217649"/>
    <lineage>
        <taxon>Bacteria</taxon>
        <taxon>Pseudomonadati</taxon>
        <taxon>Pseudomonadota</taxon>
        <taxon>Gammaproteobacteria</taxon>
        <taxon>Moraxellales</taxon>
        <taxon>Moraxellaceae</taxon>
        <taxon>Acinetobacter</taxon>
    </lineage>
</organism>
<accession>N9E3V3</accession>
<evidence type="ECO:0000313" key="2">
    <source>
        <dbReference type="Proteomes" id="UP000018417"/>
    </source>
</evidence>
<protein>
    <submittedName>
        <fullName evidence="1">Uncharacterized protein</fullName>
    </submittedName>
</protein>
<dbReference type="HOGENOM" id="CLU_2930578_0_0_6"/>
<dbReference type="RefSeq" id="WP_005054247.1">
    <property type="nucleotide sequence ID" value="NZ_KB849759.1"/>
</dbReference>
<dbReference type="PATRIC" id="fig|1217649.3.peg.1830"/>
<dbReference type="AlphaFoldDB" id="N9E3V3"/>
<reference evidence="1 2" key="1">
    <citation type="submission" date="2013-02" db="EMBL/GenBank/DDBJ databases">
        <title>The Genome Sequence of Acinetobacter beijerinckii ANC 3835.</title>
        <authorList>
            <consortium name="The Broad Institute Genome Sequencing Platform"/>
            <consortium name="The Broad Institute Genome Sequencing Center for Infectious Disease"/>
            <person name="Cerqueira G."/>
            <person name="Feldgarden M."/>
            <person name="Courvalin P."/>
            <person name="Perichon B."/>
            <person name="Grillot-Courvalin C."/>
            <person name="Clermont D."/>
            <person name="Rocha E."/>
            <person name="Yoon E.-J."/>
            <person name="Nemec A."/>
            <person name="Walker B."/>
            <person name="Young S.K."/>
            <person name="Zeng Q."/>
            <person name="Gargeya S."/>
            <person name="Fitzgerald M."/>
            <person name="Haas B."/>
            <person name="Abouelleil A."/>
            <person name="Alvarado L."/>
            <person name="Arachchi H.M."/>
            <person name="Berlin A.M."/>
            <person name="Chapman S.B."/>
            <person name="Dewar J."/>
            <person name="Goldberg J."/>
            <person name="Griggs A."/>
            <person name="Gujja S."/>
            <person name="Hansen M."/>
            <person name="Howarth C."/>
            <person name="Imamovic A."/>
            <person name="Larimer J."/>
            <person name="McCowan C."/>
            <person name="Murphy C."/>
            <person name="Neiman D."/>
            <person name="Pearson M."/>
            <person name="Priest M."/>
            <person name="Roberts A."/>
            <person name="Saif S."/>
            <person name="Shea T."/>
            <person name="Sisk P."/>
            <person name="Sykes S."/>
            <person name="Wortman J."/>
            <person name="Nusbaum C."/>
            <person name="Birren B."/>
        </authorList>
    </citation>
    <scope>NUCLEOTIDE SEQUENCE [LARGE SCALE GENOMIC DNA]</scope>
    <source>
        <strain evidence="1 2">ANC 3835</strain>
    </source>
</reference>
<dbReference type="EMBL" id="APQK01000012">
    <property type="protein sequence ID" value="ENW05163.1"/>
    <property type="molecule type" value="Genomic_DNA"/>
</dbReference>
<dbReference type="Proteomes" id="UP000018417">
    <property type="component" value="Unassembled WGS sequence"/>
</dbReference>
<dbReference type="OrthoDB" id="6695581at2"/>